<name>A0A6D2HK31_9BRAS</name>
<dbReference type="InterPro" id="IPR036070">
    <property type="entry name" value="Nop_dom_sf"/>
</dbReference>
<dbReference type="InterPro" id="IPR042239">
    <property type="entry name" value="Nop_C"/>
</dbReference>
<keyword evidence="6" id="KW-1185">Reference proteome</keyword>
<protein>
    <recommendedName>
        <fullName evidence="4">Nop domain-containing protein</fullName>
    </recommendedName>
</protein>
<evidence type="ECO:0000259" key="4">
    <source>
        <dbReference type="PROSITE" id="PS51358"/>
    </source>
</evidence>
<reference evidence="5" key="1">
    <citation type="submission" date="2020-01" db="EMBL/GenBank/DDBJ databases">
        <authorList>
            <person name="Mishra B."/>
        </authorList>
    </citation>
    <scope>NUCLEOTIDE SEQUENCE [LARGE SCALE GENOMIC DNA]</scope>
</reference>
<dbReference type="PROSITE" id="PS51358">
    <property type="entry name" value="NOP"/>
    <property type="match status" value="1"/>
</dbReference>
<organism evidence="5 6">
    <name type="scientific">Microthlaspi erraticum</name>
    <dbReference type="NCBI Taxonomy" id="1685480"/>
    <lineage>
        <taxon>Eukaryota</taxon>
        <taxon>Viridiplantae</taxon>
        <taxon>Streptophyta</taxon>
        <taxon>Embryophyta</taxon>
        <taxon>Tracheophyta</taxon>
        <taxon>Spermatophyta</taxon>
        <taxon>Magnoliopsida</taxon>
        <taxon>eudicotyledons</taxon>
        <taxon>Gunneridae</taxon>
        <taxon>Pentapetalae</taxon>
        <taxon>rosids</taxon>
        <taxon>malvids</taxon>
        <taxon>Brassicales</taxon>
        <taxon>Brassicaceae</taxon>
        <taxon>Coluteocarpeae</taxon>
        <taxon>Microthlaspi</taxon>
    </lineage>
</organism>
<evidence type="ECO:0000256" key="2">
    <source>
        <dbReference type="ARBA" id="ARBA00022517"/>
    </source>
</evidence>
<dbReference type="PANTHER" id="PTHR10894">
    <property type="entry name" value="NUCLEOLAR PROTEIN 5 NUCLEOLAR PROTEIN NOP5 NOP58"/>
    <property type="match status" value="1"/>
</dbReference>
<keyword evidence="2" id="KW-0690">Ribosome biogenesis</keyword>
<dbReference type="SUPFAM" id="SSF89124">
    <property type="entry name" value="Nop domain"/>
    <property type="match status" value="1"/>
</dbReference>
<dbReference type="GO" id="GO:0031428">
    <property type="term" value="C:box C/D methylation guide snoRNP complex"/>
    <property type="evidence" value="ECO:0007669"/>
    <property type="project" value="InterPro"/>
</dbReference>
<evidence type="ECO:0000256" key="1">
    <source>
        <dbReference type="ARBA" id="ARBA00004604"/>
    </source>
</evidence>
<comment type="subcellular location">
    <subcellularLocation>
        <location evidence="1">Nucleus</location>
        <location evidence="1">Nucleolus</location>
    </subcellularLocation>
</comment>
<dbReference type="Gene3D" id="1.10.246.90">
    <property type="entry name" value="Nop domain"/>
    <property type="match status" value="1"/>
</dbReference>
<proteinExistence type="predicted"/>
<dbReference type="Pfam" id="PF01798">
    <property type="entry name" value="Nop"/>
    <property type="match status" value="2"/>
</dbReference>
<dbReference type="GO" id="GO:0042254">
    <property type="term" value="P:ribosome biogenesis"/>
    <property type="evidence" value="ECO:0007669"/>
    <property type="project" value="UniProtKB-KW"/>
</dbReference>
<dbReference type="AlphaFoldDB" id="A0A6D2HK31"/>
<evidence type="ECO:0000313" key="6">
    <source>
        <dbReference type="Proteomes" id="UP000467841"/>
    </source>
</evidence>
<dbReference type="GO" id="GO:0032040">
    <property type="term" value="C:small-subunit processome"/>
    <property type="evidence" value="ECO:0007669"/>
    <property type="project" value="InterPro"/>
</dbReference>
<gene>
    <name evidence="5" type="ORF">MERR_LOCUS3318</name>
</gene>
<keyword evidence="3" id="KW-0539">Nucleus</keyword>
<evidence type="ECO:0000256" key="3">
    <source>
        <dbReference type="ARBA" id="ARBA00023242"/>
    </source>
</evidence>
<dbReference type="GO" id="GO:0030515">
    <property type="term" value="F:snoRNA binding"/>
    <property type="evidence" value="ECO:0007669"/>
    <property type="project" value="InterPro"/>
</dbReference>
<dbReference type="InterPro" id="IPR045056">
    <property type="entry name" value="Nop56/Nop58"/>
</dbReference>
<comment type="caution">
    <text evidence="5">The sequence shown here is derived from an EMBL/GenBank/DDBJ whole genome shotgun (WGS) entry which is preliminary data.</text>
</comment>
<dbReference type="Proteomes" id="UP000467841">
    <property type="component" value="Unassembled WGS sequence"/>
</dbReference>
<dbReference type="EMBL" id="CACVBM020000221">
    <property type="protein sequence ID" value="CAA7016083.1"/>
    <property type="molecule type" value="Genomic_DNA"/>
</dbReference>
<evidence type="ECO:0000313" key="5">
    <source>
        <dbReference type="EMBL" id="CAA7016083.1"/>
    </source>
</evidence>
<dbReference type="InterPro" id="IPR002687">
    <property type="entry name" value="Nop_dom"/>
</dbReference>
<accession>A0A6D2HK31</accession>
<feature type="domain" description="Nop" evidence="4">
    <location>
        <begin position="1"/>
        <end position="130"/>
    </location>
</feature>
<dbReference type="PANTHER" id="PTHR10894:SF1">
    <property type="entry name" value="NUCLEOLAR PROTEIN 58"/>
    <property type="match status" value="1"/>
</dbReference>
<sequence>MGSEVSEVDQLLIHSLCEEVIQFEEHMSQLYLETHMVVIAPNLTVLVGAGAKRDFFPAKTNKKPTPKHGYLCDTTVIRDVPRRFRGKTARVLAGKVVICVRCDLLGDGHGNAVGLDCLQKIITLFHRAARD</sequence>